<dbReference type="EMBL" id="CP025612">
    <property type="protein sequence ID" value="AUN32113.1"/>
    <property type="molecule type" value="Genomic_DNA"/>
</dbReference>
<dbReference type="Proteomes" id="UP000234752">
    <property type="component" value="Chromosome eg_2"/>
</dbReference>
<dbReference type="OrthoDB" id="7351136at2"/>
<dbReference type="AlphaFoldDB" id="A0A2K9NG61"/>
<gene>
    <name evidence="1" type="ORF">C0V82_17000</name>
</gene>
<proteinExistence type="predicted"/>
<sequence>MIMRNWLAAIGLILAMLLGQTPAQAADTDPFTDIAGMVGKSWRGEGTGPDGKPMVDQSRWEWALGGKAVRITHILGDLSYGGETLVFWDKPRKTMIYHYFTTAGFHTQGVMRAEGPGKLVAEEDVAGHPKISKVRSTLTLKDGVLTNQAEFLSDGKWTPGHTITYREAATAELPPFPKAR</sequence>
<accession>A0A2K9NG61</accession>
<dbReference type="RefSeq" id="WP_102113663.1">
    <property type="nucleotide sequence ID" value="NZ_BMGN01000006.1"/>
</dbReference>
<organism evidence="1 2">
    <name type="scientific">Niveispirillum cyanobacteriorum</name>
    <dbReference type="NCBI Taxonomy" id="1612173"/>
    <lineage>
        <taxon>Bacteria</taxon>
        <taxon>Pseudomonadati</taxon>
        <taxon>Pseudomonadota</taxon>
        <taxon>Alphaproteobacteria</taxon>
        <taxon>Rhodospirillales</taxon>
        <taxon>Azospirillaceae</taxon>
        <taxon>Niveispirillum</taxon>
    </lineage>
</organism>
<keyword evidence="2" id="KW-1185">Reference proteome</keyword>
<reference evidence="1 2" key="1">
    <citation type="submission" date="2017-12" db="EMBL/GenBank/DDBJ databases">
        <title>Genomes of bacteria within cyanobacterial aggregates.</title>
        <authorList>
            <person name="Cai H."/>
        </authorList>
    </citation>
    <scope>NUCLEOTIDE SEQUENCE [LARGE SCALE GENOMIC DNA]</scope>
    <source>
        <strain evidence="1 2">TH16</strain>
    </source>
</reference>
<evidence type="ECO:0000313" key="2">
    <source>
        <dbReference type="Proteomes" id="UP000234752"/>
    </source>
</evidence>
<dbReference type="KEGG" id="ncb:C0V82_17000"/>
<evidence type="ECO:0000313" key="1">
    <source>
        <dbReference type="EMBL" id="AUN32113.1"/>
    </source>
</evidence>
<protein>
    <submittedName>
        <fullName evidence="1">Uncharacterized protein</fullName>
    </submittedName>
</protein>
<name>A0A2K9NG61_9PROT</name>